<protein>
    <submittedName>
        <fullName evidence="2">Uncharacterized protein</fullName>
    </submittedName>
</protein>
<feature type="compositionally biased region" description="Basic and acidic residues" evidence="1">
    <location>
        <begin position="292"/>
        <end position="302"/>
    </location>
</feature>
<name>A0A6M3JQH0_9ZZZZ</name>
<gene>
    <name evidence="2" type="ORF">MM415A03301_0004</name>
</gene>
<accession>A0A6M3JQH0</accession>
<evidence type="ECO:0000313" key="2">
    <source>
        <dbReference type="EMBL" id="QJA71255.1"/>
    </source>
</evidence>
<reference evidence="2" key="1">
    <citation type="submission" date="2020-03" db="EMBL/GenBank/DDBJ databases">
        <title>The deep terrestrial virosphere.</title>
        <authorList>
            <person name="Holmfeldt K."/>
            <person name="Nilsson E."/>
            <person name="Simone D."/>
            <person name="Lopez-Fernandez M."/>
            <person name="Wu X."/>
            <person name="de Brujin I."/>
            <person name="Lundin D."/>
            <person name="Andersson A."/>
            <person name="Bertilsson S."/>
            <person name="Dopson M."/>
        </authorList>
    </citation>
    <scope>NUCLEOTIDE SEQUENCE</scope>
    <source>
        <strain evidence="2">MM415A03301</strain>
    </source>
</reference>
<dbReference type="AlphaFoldDB" id="A0A6M3JQH0"/>
<proteinExistence type="predicted"/>
<evidence type="ECO:0000256" key="1">
    <source>
        <dbReference type="SAM" id="MobiDB-lite"/>
    </source>
</evidence>
<dbReference type="EMBL" id="MT141859">
    <property type="protein sequence ID" value="QJA71255.1"/>
    <property type="molecule type" value="Genomic_DNA"/>
</dbReference>
<sequence>MTVTYATSYLGLLERIGQFLFGVRTGYTGDQIANIEDCMRDGLCDVYSAHDWSFFKPVEDITTTAPYDTGTITIVSGVVTLAGGTFPSWAADGILKADDGYYSVASRDGDDQITLDDTSVDVDAGTSYELGRPEIPLDAAFEDMAPDSDLTYYPDQNDLYPPVRQRHDRAIRTWQQNDPYYDRPIYYSVRTVQFDPTTGSRKRLALYPTPDAAYVLRVPMILRPTMIDETNLYPVGGETLSPVITEACLAAAERNFDEQDGRHTTRFQELLPLAIRADQERSSPTSLGPDSPRGERRTDLYDPDYLRASRIGTLTLDGVDL</sequence>
<organism evidence="2">
    <name type="scientific">viral metagenome</name>
    <dbReference type="NCBI Taxonomy" id="1070528"/>
    <lineage>
        <taxon>unclassified sequences</taxon>
        <taxon>metagenomes</taxon>
        <taxon>organismal metagenomes</taxon>
    </lineage>
</organism>
<feature type="region of interest" description="Disordered" evidence="1">
    <location>
        <begin position="278"/>
        <end position="302"/>
    </location>
</feature>